<dbReference type="Proteomes" id="UP000188613">
    <property type="component" value="Unassembled WGS sequence"/>
</dbReference>
<dbReference type="RefSeq" id="WP_076766069.1">
    <property type="nucleotide sequence ID" value="NZ_MSFI01000018.1"/>
</dbReference>
<accession>A0A1V2A7B3</accession>
<feature type="domain" description="PepSY" evidence="2">
    <location>
        <begin position="106"/>
        <end position="160"/>
    </location>
</feature>
<dbReference type="AlphaFoldDB" id="A0A1V2A7B3"/>
<keyword evidence="1" id="KW-0812">Transmembrane</keyword>
<feature type="transmembrane region" description="Helical" evidence="1">
    <location>
        <begin position="6"/>
        <end position="25"/>
    </location>
</feature>
<dbReference type="STRING" id="1714355.BTO28_10650"/>
<dbReference type="Gene3D" id="3.10.450.40">
    <property type="match status" value="1"/>
</dbReference>
<gene>
    <name evidence="3" type="ORF">BTO28_10650</name>
</gene>
<evidence type="ECO:0000313" key="4">
    <source>
        <dbReference type="Proteomes" id="UP000188613"/>
    </source>
</evidence>
<dbReference type="OrthoDB" id="2476750at2"/>
<sequence length="165" mass="17984">MKKQLWITIVVLLVAAILFFLYRSFQEPGVSMAKAGERLAKQYNGTVTKSAEKNGHFMYTMKAASGEYVMTVDRDTGDLLDMKRVKEYKAPAEKPAEPGKEKTGLLTAEQAGKTALAVVPGTIDEIESGEDKGSFIVDIEAENGEEATVQVNAISGEVMSISWDD</sequence>
<dbReference type="InterPro" id="IPR025711">
    <property type="entry name" value="PepSY"/>
</dbReference>
<proteinExistence type="predicted"/>
<evidence type="ECO:0000259" key="2">
    <source>
        <dbReference type="Pfam" id="PF03413"/>
    </source>
</evidence>
<organism evidence="3 4">
    <name type="scientific">Domibacillus epiphyticus</name>
    <dbReference type="NCBI Taxonomy" id="1714355"/>
    <lineage>
        <taxon>Bacteria</taxon>
        <taxon>Bacillati</taxon>
        <taxon>Bacillota</taxon>
        <taxon>Bacilli</taxon>
        <taxon>Bacillales</taxon>
        <taxon>Bacillaceae</taxon>
        <taxon>Domibacillus</taxon>
    </lineage>
</organism>
<name>A0A1V2A7B3_9BACI</name>
<keyword evidence="1" id="KW-1133">Transmembrane helix</keyword>
<keyword evidence="4" id="KW-1185">Reference proteome</keyword>
<dbReference type="EMBL" id="MSFI01000018">
    <property type="protein sequence ID" value="OMP66752.1"/>
    <property type="molecule type" value="Genomic_DNA"/>
</dbReference>
<evidence type="ECO:0000313" key="3">
    <source>
        <dbReference type="EMBL" id="OMP66752.1"/>
    </source>
</evidence>
<reference evidence="3 4" key="1">
    <citation type="submission" date="2016-12" db="EMBL/GenBank/DDBJ databases">
        <title>Domibacillus sp. SAB 38T whole genome sequencing.</title>
        <authorList>
            <person name="Verma A."/>
            <person name="Ojha A.K."/>
            <person name="Krishnamurthi S."/>
        </authorList>
    </citation>
    <scope>NUCLEOTIDE SEQUENCE [LARGE SCALE GENOMIC DNA]</scope>
    <source>
        <strain evidence="3 4">SAB 38</strain>
    </source>
</reference>
<evidence type="ECO:0000256" key="1">
    <source>
        <dbReference type="SAM" id="Phobius"/>
    </source>
</evidence>
<dbReference type="Pfam" id="PF03413">
    <property type="entry name" value="PepSY"/>
    <property type="match status" value="1"/>
</dbReference>
<comment type="caution">
    <text evidence="3">The sequence shown here is derived from an EMBL/GenBank/DDBJ whole genome shotgun (WGS) entry which is preliminary data.</text>
</comment>
<keyword evidence="1" id="KW-0472">Membrane</keyword>
<protein>
    <recommendedName>
        <fullName evidence="2">PepSY domain-containing protein</fullName>
    </recommendedName>
</protein>